<dbReference type="CDD" id="cd00093">
    <property type="entry name" value="HTH_XRE"/>
    <property type="match status" value="1"/>
</dbReference>
<dbReference type="EMBL" id="JRPF02000002">
    <property type="protein sequence ID" value="TLD79233.1"/>
    <property type="molecule type" value="Genomic_DNA"/>
</dbReference>
<dbReference type="SMART" id="SM00530">
    <property type="entry name" value="HTH_XRE"/>
    <property type="match status" value="1"/>
</dbReference>
<name>A0A099UD53_9HELI</name>
<dbReference type="Gene3D" id="1.10.260.40">
    <property type="entry name" value="lambda repressor-like DNA-binding domains"/>
    <property type="match status" value="1"/>
</dbReference>
<protein>
    <submittedName>
        <fullName evidence="3">Helix-turn-helix domain-containing protein</fullName>
    </submittedName>
</protein>
<proteinExistence type="predicted"/>
<dbReference type="InterPro" id="IPR036286">
    <property type="entry name" value="LexA/Signal_pep-like_sf"/>
</dbReference>
<reference evidence="2" key="2">
    <citation type="submission" date="2015-11" db="EMBL/GenBank/DDBJ databases">
        <authorList>
            <person name="Zhang Y."/>
            <person name="Guo Z."/>
        </authorList>
    </citation>
    <scope>NUCLEOTIDE SEQUENCE</scope>
    <source>
        <strain evidence="2">1</strain>
    </source>
</reference>
<feature type="domain" description="HTH cro/C1-type" evidence="1">
    <location>
        <begin position="15"/>
        <end position="69"/>
    </location>
</feature>
<dbReference type="GO" id="GO:0003677">
    <property type="term" value="F:DNA binding"/>
    <property type="evidence" value="ECO:0007669"/>
    <property type="project" value="InterPro"/>
</dbReference>
<keyword evidence="4" id="KW-1185">Reference proteome</keyword>
<evidence type="ECO:0000313" key="2">
    <source>
        <dbReference type="EMBL" id="CUU40583.1"/>
    </source>
</evidence>
<evidence type="ECO:0000259" key="1">
    <source>
        <dbReference type="PROSITE" id="PS50943"/>
    </source>
</evidence>
<dbReference type="InterPro" id="IPR010982">
    <property type="entry name" value="Lambda_DNA-bd_dom_sf"/>
</dbReference>
<organism evidence="2 5">
    <name type="scientific">Helicobacter typhlonius</name>
    <dbReference type="NCBI Taxonomy" id="76936"/>
    <lineage>
        <taxon>Bacteria</taxon>
        <taxon>Pseudomonadati</taxon>
        <taxon>Campylobacterota</taxon>
        <taxon>Epsilonproteobacteria</taxon>
        <taxon>Campylobacterales</taxon>
        <taxon>Helicobacteraceae</taxon>
        <taxon>Helicobacter</taxon>
    </lineage>
</organism>
<reference evidence="5" key="3">
    <citation type="submission" date="2015-11" db="EMBL/GenBank/DDBJ databases">
        <authorList>
            <person name="Anvar S.Y."/>
        </authorList>
    </citation>
    <scope>NUCLEOTIDE SEQUENCE [LARGE SCALE GENOMIC DNA]</scope>
</reference>
<dbReference type="Proteomes" id="UP000029925">
    <property type="component" value="Unassembled WGS sequence"/>
</dbReference>
<dbReference type="OrthoDB" id="5326278at2"/>
<dbReference type="PROSITE" id="PS50943">
    <property type="entry name" value="HTH_CROC1"/>
    <property type="match status" value="1"/>
</dbReference>
<dbReference type="Proteomes" id="UP000064525">
    <property type="component" value="Chromosome I"/>
</dbReference>
<gene>
    <name evidence="2" type="ORF">BN2458_PEG1700</name>
    <name evidence="3" type="ORF">LS75_002770</name>
</gene>
<dbReference type="SUPFAM" id="SSF51306">
    <property type="entry name" value="LexA/Signal peptidase"/>
    <property type="match status" value="1"/>
</dbReference>
<dbReference type="SUPFAM" id="SSF47413">
    <property type="entry name" value="lambda repressor-like DNA-binding domains"/>
    <property type="match status" value="1"/>
</dbReference>
<dbReference type="KEGG" id="hty:BN2458_PEG1700"/>
<reference evidence="3 4" key="1">
    <citation type="journal article" date="2014" name="Genome Announc.">
        <title>Draft genome sequences of eight enterohepatic helicobacter species isolated from both laboratory and wild rodents.</title>
        <authorList>
            <person name="Sheh A."/>
            <person name="Shen Z."/>
            <person name="Fox J.G."/>
        </authorList>
    </citation>
    <scope>NUCLEOTIDE SEQUENCE [LARGE SCALE GENOMIC DNA]</scope>
    <source>
        <strain evidence="3 4">MIT 98-6810</strain>
    </source>
</reference>
<evidence type="ECO:0000313" key="5">
    <source>
        <dbReference type="Proteomes" id="UP000064525"/>
    </source>
</evidence>
<evidence type="ECO:0000313" key="4">
    <source>
        <dbReference type="Proteomes" id="UP000029925"/>
    </source>
</evidence>
<dbReference type="GeneID" id="78151854"/>
<sequence>METKQTEQINKAEKLRNLRLFFGISQKEFGKKLGYTRETLNAYERKVNPVPPILIEKINKTMGIGREYFETDMTLQEAVEKYHIKPSDIDMLGDFGETNCFVYDGIENYAKNTSIEKNNLKLHFFELLFRLNYKSSYHFIRLNNTTNEPFASNGDILIVLKDTAAVNGDFVIVCFKRSYIIFQYFISGLDEVLLKGNNGIEIKLSGNDIDKVEILGIIKQKIVVSM</sequence>
<dbReference type="PATRIC" id="fig|76936.10.peg.1660"/>
<dbReference type="Pfam" id="PF01381">
    <property type="entry name" value="HTH_3"/>
    <property type="match status" value="1"/>
</dbReference>
<evidence type="ECO:0000313" key="3">
    <source>
        <dbReference type="EMBL" id="TLD79233.1"/>
    </source>
</evidence>
<dbReference type="AlphaFoldDB" id="A0A099UD53"/>
<dbReference type="STRING" id="76936.BN2458_PEG1700"/>
<accession>A0A099UD53</accession>
<dbReference type="RefSeq" id="WP_034327163.1">
    <property type="nucleotide sequence ID" value="NZ_CAJTQN010000003.1"/>
</dbReference>
<dbReference type="EMBL" id="LN907858">
    <property type="protein sequence ID" value="CUU40583.1"/>
    <property type="molecule type" value="Genomic_DNA"/>
</dbReference>
<dbReference type="InterPro" id="IPR001387">
    <property type="entry name" value="Cro/C1-type_HTH"/>
</dbReference>